<accession>A0A0B2VEA5</accession>
<dbReference type="EMBL" id="JPKZ01001447">
    <property type="protein sequence ID" value="KHN81866.1"/>
    <property type="molecule type" value="Genomic_DNA"/>
</dbReference>
<keyword evidence="3" id="KW-1185">Reference proteome</keyword>
<proteinExistence type="predicted"/>
<reference evidence="2 3" key="1">
    <citation type="submission" date="2014-11" db="EMBL/GenBank/DDBJ databases">
        <title>Genetic blueprint of the zoonotic pathogen Toxocara canis.</title>
        <authorList>
            <person name="Zhu X.-Q."/>
            <person name="Korhonen P.K."/>
            <person name="Cai H."/>
            <person name="Young N.D."/>
            <person name="Nejsum P."/>
            <person name="von Samson-Himmelstjerna G."/>
            <person name="Boag P.R."/>
            <person name="Tan P."/>
            <person name="Li Q."/>
            <person name="Min J."/>
            <person name="Yang Y."/>
            <person name="Wang X."/>
            <person name="Fang X."/>
            <person name="Hall R.S."/>
            <person name="Hofmann A."/>
            <person name="Sternberg P.W."/>
            <person name="Jex A.R."/>
            <person name="Gasser R.B."/>
        </authorList>
    </citation>
    <scope>NUCLEOTIDE SEQUENCE [LARGE SCALE GENOMIC DNA]</scope>
    <source>
        <strain evidence="2">PN_DK_2014</strain>
    </source>
</reference>
<sequence>MKPADSVGTRSARNSGDYTEELKGAIPQIRVTSDRRISISSTIRFTRTFSTDSVDSLEKLCRRDCRNRAIMQQEEEQPKLEPVLLEVEPELY</sequence>
<comment type="caution">
    <text evidence="2">The sequence shown here is derived from an EMBL/GenBank/DDBJ whole genome shotgun (WGS) entry which is preliminary data.</text>
</comment>
<dbReference type="Proteomes" id="UP000031036">
    <property type="component" value="Unassembled WGS sequence"/>
</dbReference>
<name>A0A0B2VEA5_TOXCA</name>
<evidence type="ECO:0000313" key="3">
    <source>
        <dbReference type="Proteomes" id="UP000031036"/>
    </source>
</evidence>
<gene>
    <name evidence="2" type="ORF">Tcan_05996</name>
</gene>
<evidence type="ECO:0000256" key="1">
    <source>
        <dbReference type="SAM" id="MobiDB-lite"/>
    </source>
</evidence>
<dbReference type="AlphaFoldDB" id="A0A0B2VEA5"/>
<feature type="compositionally biased region" description="Polar residues" evidence="1">
    <location>
        <begin position="8"/>
        <end position="17"/>
    </location>
</feature>
<feature type="region of interest" description="Disordered" evidence="1">
    <location>
        <begin position="1"/>
        <end position="21"/>
    </location>
</feature>
<protein>
    <submittedName>
        <fullName evidence="2">Uncharacterized protein</fullName>
    </submittedName>
</protein>
<evidence type="ECO:0000313" key="2">
    <source>
        <dbReference type="EMBL" id="KHN81866.1"/>
    </source>
</evidence>
<organism evidence="2 3">
    <name type="scientific">Toxocara canis</name>
    <name type="common">Canine roundworm</name>
    <dbReference type="NCBI Taxonomy" id="6265"/>
    <lineage>
        <taxon>Eukaryota</taxon>
        <taxon>Metazoa</taxon>
        <taxon>Ecdysozoa</taxon>
        <taxon>Nematoda</taxon>
        <taxon>Chromadorea</taxon>
        <taxon>Rhabditida</taxon>
        <taxon>Spirurina</taxon>
        <taxon>Ascaridomorpha</taxon>
        <taxon>Ascaridoidea</taxon>
        <taxon>Toxocaridae</taxon>
        <taxon>Toxocara</taxon>
    </lineage>
</organism>